<feature type="domain" description="Thoeris protein ThsB TIR-like" evidence="1">
    <location>
        <begin position="19"/>
        <end position="119"/>
    </location>
</feature>
<evidence type="ECO:0000259" key="1">
    <source>
        <dbReference type="Pfam" id="PF08937"/>
    </source>
</evidence>
<protein>
    <recommendedName>
        <fullName evidence="1">Thoeris protein ThsB TIR-like domain-containing protein</fullName>
    </recommendedName>
</protein>
<name>A0A0F9GGL4_9ZZZZ</name>
<organism evidence="2">
    <name type="scientific">marine sediment metagenome</name>
    <dbReference type="NCBI Taxonomy" id="412755"/>
    <lineage>
        <taxon>unclassified sequences</taxon>
        <taxon>metagenomes</taxon>
        <taxon>ecological metagenomes</taxon>
    </lineage>
</organism>
<gene>
    <name evidence="2" type="ORF">LCGC14_1830180</name>
</gene>
<proteinExistence type="predicted"/>
<evidence type="ECO:0000313" key="2">
    <source>
        <dbReference type="EMBL" id="KKL97863.1"/>
    </source>
</evidence>
<reference evidence="2" key="1">
    <citation type="journal article" date="2015" name="Nature">
        <title>Complex archaea that bridge the gap between prokaryotes and eukaryotes.</title>
        <authorList>
            <person name="Spang A."/>
            <person name="Saw J.H."/>
            <person name="Jorgensen S.L."/>
            <person name="Zaremba-Niedzwiedzka K."/>
            <person name="Martijn J."/>
            <person name="Lind A.E."/>
            <person name="van Eijk R."/>
            <person name="Schleper C."/>
            <person name="Guy L."/>
            <person name="Ettema T.J."/>
        </authorList>
    </citation>
    <scope>NUCLEOTIDE SEQUENCE</scope>
</reference>
<dbReference type="InterPro" id="IPR015032">
    <property type="entry name" value="ThsB__TIR-like_domain"/>
</dbReference>
<dbReference type="EMBL" id="LAZR01018062">
    <property type="protein sequence ID" value="KKL97863.1"/>
    <property type="molecule type" value="Genomic_DNA"/>
</dbReference>
<dbReference type="AlphaFoldDB" id="A0A0F9GGL4"/>
<accession>A0A0F9GGL4</accession>
<comment type="caution">
    <text evidence="2">The sequence shown here is derived from an EMBL/GenBank/DDBJ whole genome shotgun (WGS) entry which is preliminary data.</text>
</comment>
<dbReference type="Pfam" id="PF08937">
    <property type="entry name" value="ThsB_TIR"/>
    <property type="match status" value="1"/>
</dbReference>
<sequence>MACRRGNVVGNQQTKRKVFISFYQGDRAEVETFIDRWAAEEAVFIAKALGALGNDDFIDSGNPAYVMTQIREKYLGDSTVTIVLVGSCTHSRRYVDWEIKSSLRRGTYTPNGLLGIILPSLGESAFLPPRFNDNWDKTEANCYASYRVAPTSASQLGDWIEDAHGARTSQADLIVNHQEMWKYNRECKVHGDTHS</sequence>